<comment type="subcellular location">
    <subcellularLocation>
        <location evidence="1">Cell membrane</location>
        <topology evidence="1">Multi-pass membrane protein</topology>
    </subcellularLocation>
</comment>
<feature type="transmembrane region" description="Helical" evidence="6">
    <location>
        <begin position="69"/>
        <end position="94"/>
    </location>
</feature>
<evidence type="ECO:0000313" key="8">
    <source>
        <dbReference type="Proteomes" id="UP000256514"/>
    </source>
</evidence>
<dbReference type="NCBIfam" id="NF037997">
    <property type="entry name" value="Na_Pi_symport"/>
    <property type="match status" value="1"/>
</dbReference>
<keyword evidence="8" id="KW-1185">Reference proteome</keyword>
<dbReference type="Pfam" id="PF02690">
    <property type="entry name" value="Na_Pi_cotrans"/>
    <property type="match status" value="2"/>
</dbReference>
<feature type="transmembrane region" description="Helical" evidence="6">
    <location>
        <begin position="100"/>
        <end position="122"/>
    </location>
</feature>
<dbReference type="AlphaFoldDB" id="A0A3D8IL39"/>
<dbReference type="RefSeq" id="WP_115571599.1">
    <property type="nucleotide sequence ID" value="NZ_NXLT01000009.1"/>
</dbReference>
<dbReference type="PANTHER" id="PTHR10010:SF46">
    <property type="entry name" value="SODIUM-DEPENDENT PHOSPHATE TRANSPORT PROTEIN 2B"/>
    <property type="match status" value="1"/>
</dbReference>
<feature type="transmembrane region" description="Helical" evidence="6">
    <location>
        <begin position="197"/>
        <end position="223"/>
    </location>
</feature>
<gene>
    <name evidence="7" type="ORF">CQA54_08155</name>
</gene>
<name>A0A3D8IL39_9HELI</name>
<dbReference type="PANTHER" id="PTHR10010">
    <property type="entry name" value="SOLUTE CARRIER FAMILY 34 SODIUM PHOSPHATE , MEMBER 2-RELATED"/>
    <property type="match status" value="1"/>
</dbReference>
<dbReference type="GO" id="GO:0005886">
    <property type="term" value="C:plasma membrane"/>
    <property type="evidence" value="ECO:0007669"/>
    <property type="project" value="UniProtKB-SubCell"/>
</dbReference>
<evidence type="ECO:0000256" key="1">
    <source>
        <dbReference type="ARBA" id="ARBA00004651"/>
    </source>
</evidence>
<keyword evidence="4 6" id="KW-1133">Transmembrane helix</keyword>
<feature type="transmembrane region" description="Helical" evidence="6">
    <location>
        <begin position="235"/>
        <end position="253"/>
    </location>
</feature>
<feature type="transmembrane region" description="Helical" evidence="6">
    <location>
        <begin position="129"/>
        <end position="147"/>
    </location>
</feature>
<feature type="transmembrane region" description="Helical" evidence="6">
    <location>
        <begin position="159"/>
        <end position="177"/>
    </location>
</feature>
<keyword evidence="5 6" id="KW-0472">Membrane</keyword>
<dbReference type="Proteomes" id="UP000256514">
    <property type="component" value="Unassembled WGS sequence"/>
</dbReference>
<dbReference type="GO" id="GO:0044341">
    <property type="term" value="P:sodium-dependent phosphate transport"/>
    <property type="evidence" value="ECO:0007669"/>
    <property type="project" value="InterPro"/>
</dbReference>
<dbReference type="InterPro" id="IPR003841">
    <property type="entry name" value="Na/Pi_transpt"/>
</dbReference>
<dbReference type="EMBL" id="NXLT01000009">
    <property type="protein sequence ID" value="RDU66057.1"/>
    <property type="molecule type" value="Genomic_DNA"/>
</dbReference>
<feature type="transmembrane region" description="Helical" evidence="6">
    <location>
        <begin position="306"/>
        <end position="331"/>
    </location>
</feature>
<accession>A0A3D8IL39</accession>
<reference evidence="7 8" key="1">
    <citation type="submission" date="2018-04" db="EMBL/GenBank/DDBJ databases">
        <title>Novel Campyloabacter and Helicobacter Species and Strains.</title>
        <authorList>
            <person name="Mannion A.J."/>
            <person name="Shen Z."/>
            <person name="Fox J.G."/>
        </authorList>
    </citation>
    <scope>NUCLEOTIDE SEQUENCE [LARGE SCALE GENOMIC DNA]</scope>
    <source>
        <strain evidence="7 8">MIT 12-6600</strain>
    </source>
</reference>
<keyword evidence="3 6" id="KW-0812">Transmembrane</keyword>
<evidence type="ECO:0000256" key="4">
    <source>
        <dbReference type="ARBA" id="ARBA00022989"/>
    </source>
</evidence>
<proteinExistence type="predicted"/>
<feature type="transmembrane region" description="Helical" evidence="6">
    <location>
        <begin position="7"/>
        <end position="23"/>
    </location>
</feature>
<feature type="transmembrane region" description="Helical" evidence="6">
    <location>
        <begin position="265"/>
        <end position="286"/>
    </location>
</feature>
<comment type="caution">
    <text evidence="7">The sequence shown here is derived from an EMBL/GenBank/DDBJ whole genome shotgun (WGS) entry which is preliminary data.</text>
</comment>
<sequence length="605" mass="66598">MQTLKKLWLPLVCIIAIYLMSVDPSLTEIFAGIGVFLFGMIFLENGFKGFSGGILENILTKWTNSKIKALLFGIVTTILMQSSTLVTIISISFLSAGLISLAQAIGIVFGANLGTTTGGWIIAGVGMKMDIATIAMPLIVLAIVLVFQKDKNIKSLGHIFAGIGFFFLGIAYIKSGFEGYKDALDLSAYGSGSPKDLFIFVMAGIIITSIVQSSFATLTIIISALSTGTITYDNALGLVIGTNVGGVVTALVASFGSNLEGKKLAITNTIFNLIIALISLIFLSYFKSIVNLISDLSGISDQDYALKIAVFHTFYNALAVFIMTPYIQVFVKFANTFIKSKKPADMDAPIYLNPNIIDYPMTATQALINEVKHLYDNVFSVIAHSLGFSRSDICANLPKDTLLAKKWYSDQSNVNDLYHHRVKVLFDAIIDFSTKAQTHINQESFIKISNEANVSARNLAEATKNMILLEKNLKNNATSPNPHIAQEYNLIRIQIAQLLAKIESLKFLESGEYQKIVEILKQERKALKQFDKHALNRVEKIIIEDKVSANYATSLLNDIAFASNMGTEIIKAVSKIYKISWLMQNQQEAENAEHKEEILDDLEHE</sequence>
<dbReference type="OrthoDB" id="9763003at2"/>
<evidence type="ECO:0000313" key="7">
    <source>
        <dbReference type="EMBL" id="RDU66057.1"/>
    </source>
</evidence>
<evidence type="ECO:0000256" key="6">
    <source>
        <dbReference type="SAM" id="Phobius"/>
    </source>
</evidence>
<evidence type="ECO:0000256" key="5">
    <source>
        <dbReference type="ARBA" id="ARBA00023136"/>
    </source>
</evidence>
<protein>
    <submittedName>
        <fullName evidence="7">Na/Pi-cotransporter</fullName>
    </submittedName>
</protein>
<dbReference type="GO" id="GO:0005436">
    <property type="term" value="F:sodium:phosphate symporter activity"/>
    <property type="evidence" value="ECO:0007669"/>
    <property type="project" value="InterPro"/>
</dbReference>
<organism evidence="7 8">
    <name type="scientific">Helicobacter equorum</name>
    <dbReference type="NCBI Taxonomy" id="361872"/>
    <lineage>
        <taxon>Bacteria</taxon>
        <taxon>Pseudomonadati</taxon>
        <taxon>Campylobacterota</taxon>
        <taxon>Epsilonproteobacteria</taxon>
        <taxon>Campylobacterales</taxon>
        <taxon>Helicobacteraceae</taxon>
        <taxon>Helicobacter</taxon>
    </lineage>
</organism>
<evidence type="ECO:0000256" key="3">
    <source>
        <dbReference type="ARBA" id="ARBA00022692"/>
    </source>
</evidence>
<keyword evidence="2" id="KW-1003">Cell membrane</keyword>
<feature type="transmembrane region" description="Helical" evidence="6">
    <location>
        <begin position="29"/>
        <end position="48"/>
    </location>
</feature>
<evidence type="ECO:0000256" key="2">
    <source>
        <dbReference type="ARBA" id="ARBA00022475"/>
    </source>
</evidence>